<sequence>MSFDLKKLIERCEEALEHENPQQATKRLLRESLQDPGSVKSALMPGNRADFEFLYESDNLTILHFIWAPKMTMPAHNHNLWAVVGVYEGREDHIFWQKADNSEYGDADIRPVGAASIGVGEVLSMDSHAIHSVTNPTCLFAAGIHIYGGNFRETDRSGWDPILLQETRLDAEKNQAIFDVENDVLDLLKHRHK</sequence>
<accession>A0ABY4X1N4</accession>
<organism evidence="1 2">
    <name type="scientific">Grimontia kaedaensis</name>
    <dbReference type="NCBI Taxonomy" id="2872157"/>
    <lineage>
        <taxon>Bacteria</taxon>
        <taxon>Pseudomonadati</taxon>
        <taxon>Pseudomonadota</taxon>
        <taxon>Gammaproteobacteria</taxon>
        <taxon>Vibrionales</taxon>
        <taxon>Vibrionaceae</taxon>
        <taxon>Grimontia</taxon>
    </lineage>
</organism>
<dbReference type="Gene3D" id="2.60.120.10">
    <property type="entry name" value="Jelly Rolls"/>
    <property type="match status" value="1"/>
</dbReference>
<dbReference type="EMBL" id="CP082276">
    <property type="protein sequence ID" value="USH05112.1"/>
    <property type="molecule type" value="Genomic_DNA"/>
</dbReference>
<proteinExistence type="predicted"/>
<dbReference type="InterPro" id="IPR011051">
    <property type="entry name" value="RmlC_Cupin_sf"/>
</dbReference>
<dbReference type="RefSeq" id="WP_251881549.1">
    <property type="nucleotide sequence ID" value="NZ_CP082276.1"/>
</dbReference>
<gene>
    <name evidence="1" type="ORF">K6Q96_17965</name>
</gene>
<evidence type="ECO:0000313" key="2">
    <source>
        <dbReference type="Proteomes" id="UP001056255"/>
    </source>
</evidence>
<protein>
    <recommendedName>
        <fullName evidence="3">Cysteine dioxygenase</fullName>
    </recommendedName>
</protein>
<dbReference type="Proteomes" id="UP001056255">
    <property type="component" value="Chromosome II"/>
</dbReference>
<dbReference type="SUPFAM" id="SSF51182">
    <property type="entry name" value="RmlC-like cupins"/>
    <property type="match status" value="1"/>
</dbReference>
<reference evidence="1" key="1">
    <citation type="submission" date="2021-08" db="EMBL/GenBank/DDBJ databases">
        <authorList>
            <person name="Sakaguchi M."/>
            <person name="Kikuchi T."/>
            <person name="Urbanczyk H."/>
        </authorList>
    </citation>
    <scope>NUCLEOTIDE SEQUENCE</scope>
    <source>
        <strain evidence="1">020920N</strain>
    </source>
</reference>
<name>A0ABY4X1N4_9GAMM</name>
<evidence type="ECO:0000313" key="1">
    <source>
        <dbReference type="EMBL" id="USH05112.1"/>
    </source>
</evidence>
<evidence type="ECO:0008006" key="3">
    <source>
        <dbReference type="Google" id="ProtNLM"/>
    </source>
</evidence>
<dbReference type="InterPro" id="IPR014710">
    <property type="entry name" value="RmlC-like_jellyroll"/>
</dbReference>
<keyword evidence="2" id="KW-1185">Reference proteome</keyword>